<proteinExistence type="predicted"/>
<accession>A0A099NR02</accession>
<gene>
    <name evidence="1" type="ORF">JL09_g6364</name>
</gene>
<feature type="non-terminal residue" evidence="1">
    <location>
        <position position="20"/>
    </location>
</feature>
<dbReference type="EMBL" id="JQFK01001589">
    <property type="protein sequence ID" value="KGK34489.1"/>
    <property type="molecule type" value="Genomic_DNA"/>
</dbReference>
<dbReference type="HOGENOM" id="CLU_3429641_0_0_1"/>
<sequence>MSEFQIGCSTDGLGVAVWAP</sequence>
<evidence type="ECO:0000313" key="1">
    <source>
        <dbReference type="EMBL" id="KGK34489.1"/>
    </source>
</evidence>
<dbReference type="AlphaFoldDB" id="A0A099NR02"/>
<name>A0A099NR02_PICKU</name>
<reference evidence="2" key="1">
    <citation type="journal article" date="2014" name="Microb. Cell Fact.">
        <title>Exploiting Issatchenkia orientalis SD108 for succinic acid production.</title>
        <authorList>
            <person name="Xiao H."/>
            <person name="Shao Z."/>
            <person name="Jiang Y."/>
            <person name="Dole S."/>
            <person name="Zhao H."/>
        </authorList>
    </citation>
    <scope>NUCLEOTIDE SEQUENCE [LARGE SCALE GENOMIC DNA]</scope>
    <source>
        <strain evidence="2">SD108</strain>
    </source>
</reference>
<organism evidence="1 2">
    <name type="scientific">Pichia kudriavzevii</name>
    <name type="common">Yeast</name>
    <name type="synonym">Issatchenkia orientalis</name>
    <dbReference type="NCBI Taxonomy" id="4909"/>
    <lineage>
        <taxon>Eukaryota</taxon>
        <taxon>Fungi</taxon>
        <taxon>Dikarya</taxon>
        <taxon>Ascomycota</taxon>
        <taxon>Saccharomycotina</taxon>
        <taxon>Pichiomycetes</taxon>
        <taxon>Pichiales</taxon>
        <taxon>Pichiaceae</taxon>
        <taxon>Pichia</taxon>
    </lineage>
</organism>
<comment type="caution">
    <text evidence="1">The sequence shown here is derived from an EMBL/GenBank/DDBJ whole genome shotgun (WGS) entry which is preliminary data.</text>
</comment>
<protein>
    <submittedName>
        <fullName evidence="1">Uncharacterized protein</fullName>
    </submittedName>
</protein>
<dbReference type="Proteomes" id="UP000029867">
    <property type="component" value="Unassembled WGS sequence"/>
</dbReference>
<evidence type="ECO:0000313" key="2">
    <source>
        <dbReference type="Proteomes" id="UP000029867"/>
    </source>
</evidence>